<dbReference type="eggNOG" id="ENOG50342PW">
    <property type="taxonomic scope" value="Bacteria"/>
</dbReference>
<dbReference type="EMBL" id="CP000089">
    <property type="protein sequence ID" value="AAZ46412.1"/>
    <property type="molecule type" value="Genomic_DNA"/>
</dbReference>
<organism evidence="1">
    <name type="scientific">Dechloromonas aromatica (strain RCB)</name>
    <dbReference type="NCBI Taxonomy" id="159087"/>
    <lineage>
        <taxon>Bacteria</taxon>
        <taxon>Pseudomonadati</taxon>
        <taxon>Pseudomonadota</taxon>
        <taxon>Betaproteobacteria</taxon>
        <taxon>Rhodocyclales</taxon>
        <taxon>Azonexaceae</taxon>
        <taxon>Dechloromonas</taxon>
    </lineage>
</organism>
<proteinExistence type="predicted"/>
<reference evidence="1" key="1">
    <citation type="submission" date="2005-08" db="EMBL/GenBank/DDBJ databases">
        <title>Complete sequence of Dechloromonas aromatica RCB.</title>
        <authorList>
            <person name="Salinero K.K."/>
            <person name="Copeland A."/>
            <person name="Lucas S."/>
            <person name="Lapidus A."/>
            <person name="Barry K."/>
            <person name="Detter J.C."/>
            <person name="Glavina T."/>
            <person name="Hammon N."/>
            <person name="Israni S."/>
            <person name="Pitluck S."/>
            <person name="Di Bartolo G."/>
            <person name="Trong S."/>
            <person name="Schmutz J."/>
            <person name="Larimer F."/>
            <person name="Land M."/>
            <person name="Ivanova N."/>
            <person name="Richardson P."/>
        </authorList>
    </citation>
    <scope>NUCLEOTIDE SEQUENCE</scope>
    <source>
        <strain evidence="1">RCB</strain>
    </source>
</reference>
<gene>
    <name evidence="1" type="ordered locus">Daro_1664</name>
</gene>
<dbReference type="KEGG" id="dar:Daro_1664"/>
<protein>
    <submittedName>
        <fullName evidence="1">Uncharacterized protein</fullName>
    </submittedName>
</protein>
<dbReference type="OrthoDB" id="8477278at2"/>
<evidence type="ECO:0000313" key="1">
    <source>
        <dbReference type="EMBL" id="AAZ46412.1"/>
    </source>
</evidence>
<sequence length="342" mass="39177">MPQIQLSELAKIPQIDHTNLGGRGLASLTFFVDGEWHLWVPTDAGLIRLKGWPAEGFYFAVQPESEKDGYLHFLDFIAQIGNSQGVSRPMQGLMEDFFNLSGCLKKFDLLFEYSQKDRSGVSRLVITELEYLFTVCKSIFDLLQEVVAAQWQNIRLLDETKRKRQLPETFAAVALEANRLRTEEELVARFLIPKELAAFYVRSGAFFQILRTFRDKFVHGGNSPELVFVTERGFAVQASTKPFSLFNIWNEEHRLPNDLCSLRPAIAYLVNETLKACEDYASTIQTVIKFPPPVCPGLTFFMRGYFNEHLLMNDKALRECLWWEDAQPIIPPDLSRQAAPVR</sequence>
<dbReference type="HOGENOM" id="CLU_820577_0_0_4"/>
<dbReference type="AlphaFoldDB" id="Q47FG9"/>
<name>Q47FG9_DECAR</name>
<accession>Q47FG9</accession>